<dbReference type="AlphaFoldDB" id="A0A6M0H0Y9"/>
<organism evidence="1 2">
    <name type="scientific">Clostridium senegalense</name>
    <dbReference type="NCBI Taxonomy" id="1465809"/>
    <lineage>
        <taxon>Bacteria</taxon>
        <taxon>Bacillati</taxon>
        <taxon>Bacillota</taxon>
        <taxon>Clostridia</taxon>
        <taxon>Eubacteriales</taxon>
        <taxon>Clostridiaceae</taxon>
        <taxon>Clostridium</taxon>
    </lineage>
</organism>
<gene>
    <name evidence="1" type="ORF">G3M99_06155</name>
</gene>
<reference evidence="1 2" key="1">
    <citation type="submission" date="2020-02" db="EMBL/GenBank/DDBJ databases">
        <title>Genome assembly of a novel Clostridium senegalense strain.</title>
        <authorList>
            <person name="Gupta T.B."/>
            <person name="Jauregui R."/>
            <person name="Maclean P."/>
            <person name="Nawarathana A."/>
            <person name="Brightwell G."/>
        </authorList>
    </citation>
    <scope>NUCLEOTIDE SEQUENCE [LARGE SCALE GENOMIC DNA]</scope>
    <source>
        <strain evidence="1 2">AGRFS4</strain>
    </source>
</reference>
<dbReference type="Pfam" id="PF20092">
    <property type="entry name" value="DUF6483"/>
    <property type="match status" value="1"/>
</dbReference>
<accession>A0A6M0H0Y9</accession>
<protein>
    <submittedName>
        <fullName evidence="1">Uncharacterized protein</fullName>
    </submittedName>
</protein>
<dbReference type="RefSeq" id="WP_199869544.1">
    <property type="nucleotide sequence ID" value="NZ_JAAGPU010000008.1"/>
</dbReference>
<proteinExistence type="predicted"/>
<dbReference type="Proteomes" id="UP000481872">
    <property type="component" value="Unassembled WGS sequence"/>
</dbReference>
<comment type="caution">
    <text evidence="1">The sequence shown here is derived from an EMBL/GenBank/DDBJ whole genome shotgun (WGS) entry which is preliminary data.</text>
</comment>
<dbReference type="InterPro" id="IPR045507">
    <property type="entry name" value="DUF6483"/>
</dbReference>
<dbReference type="EMBL" id="JAAGPU010000008">
    <property type="protein sequence ID" value="NEU04446.1"/>
    <property type="molecule type" value="Genomic_DNA"/>
</dbReference>
<evidence type="ECO:0000313" key="2">
    <source>
        <dbReference type="Proteomes" id="UP000481872"/>
    </source>
</evidence>
<sequence>MENDYIMKIIKTTLQGLAYVLKGKQSMENSIDENTNNLVLTEEQALRLTIIKYINECKINEAENLLFEAIYSHKSPEFLELALFFYEEINKFSLDKLIDCNFSKEEILDGLNTIKKIYNV</sequence>
<name>A0A6M0H0Y9_9CLOT</name>
<keyword evidence="2" id="KW-1185">Reference proteome</keyword>
<evidence type="ECO:0000313" key="1">
    <source>
        <dbReference type="EMBL" id="NEU04446.1"/>
    </source>
</evidence>